<dbReference type="InterPro" id="IPR003511">
    <property type="entry name" value="HORMA_dom"/>
</dbReference>
<dbReference type="PANTHER" id="PTHR11842">
    <property type="entry name" value="MITOTIC SPINDLE ASSEMBLY CHECKPOINT PROTEIN MAD2"/>
    <property type="match status" value="1"/>
</dbReference>
<comment type="similarity">
    <text evidence="1">Belongs to the MAD2 family.</text>
</comment>
<dbReference type="GO" id="GO:0016035">
    <property type="term" value="C:zeta DNA polymerase complex"/>
    <property type="evidence" value="ECO:0007669"/>
    <property type="project" value="TreeGrafter"/>
</dbReference>
<keyword evidence="4" id="KW-1185">Reference proteome</keyword>
<reference evidence="3 4" key="1">
    <citation type="submission" date="2015-06" db="EMBL/GenBank/DDBJ databases">
        <title>Expansion of signal transduction pathways in fungi by whole-genome duplication.</title>
        <authorList>
            <consortium name="DOE Joint Genome Institute"/>
            <person name="Corrochano L.M."/>
            <person name="Kuo A."/>
            <person name="Marcet-Houben M."/>
            <person name="Polaino S."/>
            <person name="Salamov A."/>
            <person name="Villalobos J.M."/>
            <person name="Alvarez M.I."/>
            <person name="Avalos J."/>
            <person name="Benito E.P."/>
            <person name="Benoit I."/>
            <person name="Burger G."/>
            <person name="Camino L.P."/>
            <person name="Canovas D."/>
            <person name="Cerda-Olmedo E."/>
            <person name="Cheng J.-F."/>
            <person name="Dominguez A."/>
            <person name="Elias M."/>
            <person name="Eslava A.P."/>
            <person name="Glaser F."/>
            <person name="Grimwood J."/>
            <person name="Gutierrez G."/>
            <person name="Heitman J."/>
            <person name="Henrissat B."/>
            <person name="Iturriaga E.A."/>
            <person name="Lang B.F."/>
            <person name="Lavin J.L."/>
            <person name="Lee S."/>
            <person name="Li W."/>
            <person name="Lindquist E."/>
            <person name="Lopez-Garcia S."/>
            <person name="Luque E.M."/>
            <person name="Marcos A.T."/>
            <person name="Martin J."/>
            <person name="Mccluskey K."/>
            <person name="Medina H.R."/>
            <person name="Miralles-Duran A."/>
            <person name="Miyazaki A."/>
            <person name="Munoz-Torres E."/>
            <person name="Oguiza J.A."/>
            <person name="Ohm R."/>
            <person name="Olmedo M."/>
            <person name="Orejas M."/>
            <person name="Ortiz-Castellanos L."/>
            <person name="Pisabarro A.G."/>
            <person name="Rodriguez-Romero J."/>
            <person name="Ruiz-Herrera J."/>
            <person name="Ruiz-Vazquez R."/>
            <person name="Sanz C."/>
            <person name="Schackwitz W."/>
            <person name="Schmutz J."/>
            <person name="Shahriari M."/>
            <person name="Shelest E."/>
            <person name="Silva-Franco F."/>
            <person name="Soanes D."/>
            <person name="Syed K."/>
            <person name="Tagua V.G."/>
            <person name="Talbot N.J."/>
            <person name="Thon M."/>
            <person name="De Vries R.P."/>
            <person name="Wiebenga A."/>
            <person name="Yadav J.S."/>
            <person name="Braun E.L."/>
            <person name="Baker S."/>
            <person name="Garre V."/>
            <person name="Horwitz B."/>
            <person name="Torres-Martinez S."/>
            <person name="Idnurm A."/>
            <person name="Herrera-Estrella A."/>
            <person name="Gabaldon T."/>
            <person name="Grigoriev I.V."/>
        </authorList>
    </citation>
    <scope>NUCLEOTIDE SEQUENCE [LARGE SCALE GENOMIC DNA]</scope>
    <source>
        <strain evidence="3 4">CBS 277.49</strain>
    </source>
</reference>
<dbReference type="PROSITE" id="PS50815">
    <property type="entry name" value="HORMA"/>
    <property type="match status" value="1"/>
</dbReference>
<evidence type="ECO:0000259" key="2">
    <source>
        <dbReference type="PROSITE" id="PS50815"/>
    </source>
</evidence>
<proteinExistence type="inferred from homology"/>
<evidence type="ECO:0000313" key="3">
    <source>
        <dbReference type="EMBL" id="OAC98435.1"/>
    </source>
</evidence>
<dbReference type="Gene3D" id="3.30.900.10">
    <property type="entry name" value="HORMA domain"/>
    <property type="match status" value="1"/>
</dbReference>
<dbReference type="InterPro" id="IPR045091">
    <property type="entry name" value="Mad2-like"/>
</dbReference>
<comment type="caution">
    <text evidence="3">The sequence shown here is derived from an EMBL/GenBank/DDBJ whole genome shotgun (WGS) entry which is preliminary data.</text>
</comment>
<dbReference type="EMBL" id="AMYB01000010">
    <property type="protein sequence ID" value="OAC98435.1"/>
    <property type="molecule type" value="Genomic_DNA"/>
</dbReference>
<dbReference type="Proteomes" id="UP000077051">
    <property type="component" value="Unassembled WGS sequence"/>
</dbReference>
<organism evidence="3 4">
    <name type="scientific">Mucor lusitanicus CBS 277.49</name>
    <dbReference type="NCBI Taxonomy" id="747725"/>
    <lineage>
        <taxon>Eukaryota</taxon>
        <taxon>Fungi</taxon>
        <taxon>Fungi incertae sedis</taxon>
        <taxon>Mucoromycota</taxon>
        <taxon>Mucoromycotina</taxon>
        <taxon>Mucoromycetes</taxon>
        <taxon>Mucorales</taxon>
        <taxon>Mucorineae</taxon>
        <taxon>Mucoraceae</taxon>
        <taxon>Mucor</taxon>
    </lineage>
</organism>
<dbReference type="STRING" id="747725.A0A168H6W4"/>
<dbReference type="PANTHER" id="PTHR11842:SF10">
    <property type="entry name" value="MITOTIC SPINDLE ASSEMBLY CHECKPOINT PROTEIN MAD2B"/>
    <property type="match status" value="1"/>
</dbReference>
<name>A0A168H6W4_MUCCL</name>
<accession>A0A168H6W4</accession>
<evidence type="ECO:0000313" key="4">
    <source>
        <dbReference type="Proteomes" id="UP000077051"/>
    </source>
</evidence>
<dbReference type="InterPro" id="IPR036570">
    <property type="entry name" value="HORMA_dom_sf"/>
</dbReference>
<feature type="domain" description="HORMA" evidence="2">
    <location>
        <begin position="4"/>
        <end position="204"/>
    </location>
</feature>
<sequence>MIRKDIITLTCEFLETWLHQLLFKCELYPKAIFKQQKKFQVPVHIALHPQVQAYIADFVQSCQPLLEKGDVRFIALTVMEDVDRPVEKFVLEIRSLLHDANIPADAILQSESSFTLADLEQYLRACLIKLNTYQFSNKHSTTLSDTRTFSLSIEKIQGGHPHQQLKQSKDRSMDWVPAETKYNWKNIKPLKSVELDLIRFNTFVMEASRKGKERCP</sequence>
<dbReference type="VEuPathDB" id="FungiDB:MUCCIDRAFT_115346"/>
<dbReference type="OrthoDB" id="21254at2759"/>
<protein>
    <recommendedName>
        <fullName evidence="2">HORMA domain-containing protein</fullName>
    </recommendedName>
</protein>
<dbReference type="AlphaFoldDB" id="A0A168H6W4"/>
<dbReference type="SUPFAM" id="SSF56019">
    <property type="entry name" value="The spindle assembly checkpoint protein mad2"/>
    <property type="match status" value="1"/>
</dbReference>
<evidence type="ECO:0000256" key="1">
    <source>
        <dbReference type="ARBA" id="ARBA00010348"/>
    </source>
</evidence>
<gene>
    <name evidence="3" type="ORF">MUCCIDRAFT_115346</name>
</gene>